<organism evidence="1 2">
    <name type="scientific">Thermosynechococcus sichuanensis E542</name>
    <dbReference type="NCBI Taxonomy" id="2016101"/>
    <lineage>
        <taxon>Bacteria</taxon>
        <taxon>Bacillati</taxon>
        <taxon>Cyanobacteriota</taxon>
        <taxon>Cyanophyceae</taxon>
        <taxon>Acaryochloridales</taxon>
        <taxon>Thermosynechococcaceae</taxon>
        <taxon>Thermosynechococcus</taxon>
        <taxon>Thermosynechococcus sichuanensis</taxon>
    </lineage>
</organism>
<name>A0A3B7MGC5_9CYAN</name>
<dbReference type="AlphaFoldDB" id="A0A3B7MGC5"/>
<protein>
    <submittedName>
        <fullName evidence="1">Molybdenum cofactor biosynthesis protein MoaE</fullName>
    </submittedName>
</protein>
<dbReference type="PANTHER" id="PTHR23404">
    <property type="entry name" value="MOLYBDOPTERIN SYNTHASE RELATED"/>
    <property type="match status" value="1"/>
</dbReference>
<gene>
    <name evidence="1" type="ORF">D3A95_12645</name>
</gene>
<reference evidence="2" key="1">
    <citation type="submission" date="2018-09" db="EMBL/GenBank/DDBJ databases">
        <title>Complete genome sequence of thermophilic cyanobacteria strain Thermosynechococcus elongatus PKUAC-SCTE542.</title>
        <authorList>
            <person name="Liang Y."/>
            <person name="Tang J."/>
            <person name="Daroch M."/>
        </authorList>
    </citation>
    <scope>NUCLEOTIDE SEQUENCE [LARGE SCALE GENOMIC DNA]</scope>
    <source>
        <strain evidence="2">E542</strain>
    </source>
</reference>
<proteinExistence type="predicted"/>
<evidence type="ECO:0000313" key="1">
    <source>
        <dbReference type="EMBL" id="AXY68595.1"/>
    </source>
</evidence>
<dbReference type="EMBL" id="CP032152">
    <property type="protein sequence ID" value="AXY68595.1"/>
    <property type="molecule type" value="Genomic_DNA"/>
</dbReference>
<dbReference type="InterPro" id="IPR003448">
    <property type="entry name" value="Mopterin_biosynth_MoaE"/>
</dbReference>
<accession>A0A3B7MGC5</accession>
<dbReference type="RefSeq" id="WP_181495306.1">
    <property type="nucleotide sequence ID" value="NZ_CP032152.1"/>
</dbReference>
<dbReference type="Proteomes" id="UP000261812">
    <property type="component" value="Chromosome"/>
</dbReference>
<dbReference type="Pfam" id="PF02391">
    <property type="entry name" value="MoaE"/>
    <property type="match status" value="1"/>
</dbReference>
<keyword evidence="2" id="KW-1185">Reference proteome</keyword>
<dbReference type="SUPFAM" id="SSF54690">
    <property type="entry name" value="Molybdopterin synthase subunit MoaE"/>
    <property type="match status" value="1"/>
</dbReference>
<dbReference type="KEGG" id="tsq:D3A95_12645"/>
<dbReference type="Gene3D" id="3.90.1170.40">
    <property type="entry name" value="Molybdopterin biosynthesis MoaE subunit"/>
    <property type="match status" value="1"/>
</dbReference>
<sequence length="152" mass="17271">MVIKQFSLANAPLEPAQLWQPLANLSAGAFVSFEGWVRNHNHGKIVTALEYEVYPALALKEGEQILTEAIEKFDLLGAIASHRYGKLTLGEIAVWVGVTAPHRKQAFAGAAYIIDEIKHRLPIWKKEYYLDEPATWVYCREHHHYGLFEEAK</sequence>
<evidence type="ECO:0000313" key="2">
    <source>
        <dbReference type="Proteomes" id="UP000261812"/>
    </source>
</evidence>
<dbReference type="GO" id="GO:0006777">
    <property type="term" value="P:Mo-molybdopterin cofactor biosynthetic process"/>
    <property type="evidence" value="ECO:0007669"/>
    <property type="project" value="InterPro"/>
</dbReference>
<dbReference type="CDD" id="cd00756">
    <property type="entry name" value="MoaE"/>
    <property type="match status" value="1"/>
</dbReference>
<dbReference type="InterPro" id="IPR036563">
    <property type="entry name" value="MoaE_sf"/>
</dbReference>